<keyword evidence="2 5" id="KW-0690">Ribosome biogenesis</keyword>
<gene>
    <name evidence="7" type="ORF">COT77_02300</name>
</gene>
<dbReference type="GO" id="GO:0000967">
    <property type="term" value="P:rRNA 5'-end processing"/>
    <property type="evidence" value="ECO:0007669"/>
    <property type="project" value="UniProtKB-UniRule"/>
</dbReference>
<evidence type="ECO:0000313" key="8">
    <source>
        <dbReference type="Proteomes" id="UP000228596"/>
    </source>
</evidence>
<dbReference type="HAMAP" id="MF_00651">
    <property type="entry name" value="Nuclease_YqgF"/>
    <property type="match status" value="1"/>
</dbReference>
<feature type="domain" description="YqgF/RNase H-like" evidence="6">
    <location>
        <begin position="1"/>
        <end position="100"/>
    </location>
</feature>
<dbReference type="Pfam" id="PF03652">
    <property type="entry name" value="RuvX"/>
    <property type="match status" value="1"/>
</dbReference>
<dbReference type="PANTHER" id="PTHR33317:SF4">
    <property type="entry name" value="POLYNUCLEOTIDYL TRANSFERASE, RIBONUCLEASE H-LIKE SUPERFAMILY PROTEIN"/>
    <property type="match status" value="1"/>
</dbReference>
<organism evidence="7 8">
    <name type="scientific">Candidatus Berkelbacteria bacterium CG10_big_fil_rev_8_21_14_0_10_41_12</name>
    <dbReference type="NCBI Taxonomy" id="1974513"/>
    <lineage>
        <taxon>Bacteria</taxon>
        <taxon>Candidatus Berkelbacteria</taxon>
    </lineage>
</organism>
<dbReference type="InterPro" id="IPR006641">
    <property type="entry name" value="YqgF/RNaseH-like_dom"/>
</dbReference>
<dbReference type="EC" id="3.1.-.-" evidence="5"/>
<dbReference type="Proteomes" id="UP000228596">
    <property type="component" value="Unassembled WGS sequence"/>
</dbReference>
<keyword evidence="3 5" id="KW-0540">Nuclease</keyword>
<dbReference type="PANTHER" id="PTHR33317">
    <property type="entry name" value="POLYNUCLEOTIDYL TRANSFERASE, RIBONUCLEASE H-LIKE SUPERFAMILY PROTEIN"/>
    <property type="match status" value="1"/>
</dbReference>
<dbReference type="EMBL" id="PEZV01000025">
    <property type="protein sequence ID" value="PIT97272.1"/>
    <property type="molecule type" value="Genomic_DNA"/>
</dbReference>
<evidence type="ECO:0000256" key="3">
    <source>
        <dbReference type="ARBA" id="ARBA00022722"/>
    </source>
</evidence>
<evidence type="ECO:0000256" key="5">
    <source>
        <dbReference type="HAMAP-Rule" id="MF_00651"/>
    </source>
</evidence>
<evidence type="ECO:0000259" key="6">
    <source>
        <dbReference type="SMART" id="SM00732"/>
    </source>
</evidence>
<dbReference type="SUPFAM" id="SSF53098">
    <property type="entry name" value="Ribonuclease H-like"/>
    <property type="match status" value="1"/>
</dbReference>
<evidence type="ECO:0000256" key="4">
    <source>
        <dbReference type="ARBA" id="ARBA00022801"/>
    </source>
</evidence>
<keyword evidence="4 5" id="KW-0378">Hydrolase</keyword>
<dbReference type="InterPro" id="IPR012337">
    <property type="entry name" value="RNaseH-like_sf"/>
</dbReference>
<protein>
    <recommendedName>
        <fullName evidence="5">Putative pre-16S rRNA nuclease</fullName>
        <ecNumber evidence="5">3.1.-.-</ecNumber>
    </recommendedName>
</protein>
<comment type="similarity">
    <text evidence="5">Belongs to the YqgF HJR family.</text>
</comment>
<evidence type="ECO:0000256" key="2">
    <source>
        <dbReference type="ARBA" id="ARBA00022517"/>
    </source>
</evidence>
<dbReference type="GO" id="GO:0016788">
    <property type="term" value="F:hydrolase activity, acting on ester bonds"/>
    <property type="evidence" value="ECO:0007669"/>
    <property type="project" value="UniProtKB-UniRule"/>
</dbReference>
<keyword evidence="1 5" id="KW-0963">Cytoplasm</keyword>
<evidence type="ECO:0000256" key="1">
    <source>
        <dbReference type="ARBA" id="ARBA00022490"/>
    </source>
</evidence>
<dbReference type="GO" id="GO:0004518">
    <property type="term" value="F:nuclease activity"/>
    <property type="evidence" value="ECO:0007669"/>
    <property type="project" value="UniProtKB-KW"/>
</dbReference>
<comment type="function">
    <text evidence="5">Could be a nuclease involved in processing of the 5'-end of pre-16S rRNA.</text>
</comment>
<dbReference type="InterPro" id="IPR037027">
    <property type="entry name" value="YqgF/RNaseH-like_dom_sf"/>
</dbReference>
<dbReference type="Gene3D" id="3.30.420.140">
    <property type="entry name" value="YqgF/RNase H-like domain"/>
    <property type="match status" value="1"/>
</dbReference>
<comment type="caution">
    <text evidence="7">The sequence shown here is derived from an EMBL/GenBank/DDBJ whole genome shotgun (WGS) entry which is preliminary data.</text>
</comment>
<sequence>MSIIALDLGKKRVGVAVSESGKIATGLTVIDSSDEKLFLDHLGEMCKREKVQKIVIGLPLSANHRINSQTVWSREFAKKIKRALDIDIEYVDEAFSSAQAQMNIIAAGKKKNKIKDREIDVESARIILEQYLNESSR</sequence>
<proteinExistence type="inferred from homology"/>
<dbReference type="CDD" id="cd16964">
    <property type="entry name" value="YqgF"/>
    <property type="match status" value="1"/>
</dbReference>
<reference evidence="8" key="1">
    <citation type="submission" date="2017-09" db="EMBL/GenBank/DDBJ databases">
        <title>Depth-based differentiation of microbial function through sediment-hosted aquifers and enrichment of novel symbionts in the deep terrestrial subsurface.</title>
        <authorList>
            <person name="Probst A.J."/>
            <person name="Ladd B."/>
            <person name="Jarett J.K."/>
            <person name="Geller-Mcgrath D.E."/>
            <person name="Sieber C.M.K."/>
            <person name="Emerson J.B."/>
            <person name="Anantharaman K."/>
            <person name="Thomas B.C."/>
            <person name="Malmstrom R."/>
            <person name="Stieglmeier M."/>
            <person name="Klingl A."/>
            <person name="Woyke T."/>
            <person name="Ryan C.M."/>
            <person name="Banfield J.F."/>
        </authorList>
    </citation>
    <scope>NUCLEOTIDE SEQUENCE [LARGE SCALE GENOMIC DNA]</scope>
</reference>
<name>A0A2M6WWU6_9BACT</name>
<dbReference type="SMART" id="SM00732">
    <property type="entry name" value="YqgFc"/>
    <property type="match status" value="1"/>
</dbReference>
<dbReference type="NCBIfam" id="TIGR00250">
    <property type="entry name" value="RNAse_H_YqgF"/>
    <property type="match status" value="1"/>
</dbReference>
<evidence type="ECO:0000313" key="7">
    <source>
        <dbReference type="EMBL" id="PIT97272.1"/>
    </source>
</evidence>
<dbReference type="AlphaFoldDB" id="A0A2M6WWU6"/>
<accession>A0A2M6WWU6</accession>
<comment type="subcellular location">
    <subcellularLocation>
        <location evidence="5">Cytoplasm</location>
    </subcellularLocation>
</comment>
<dbReference type="GO" id="GO:0005829">
    <property type="term" value="C:cytosol"/>
    <property type="evidence" value="ECO:0007669"/>
    <property type="project" value="TreeGrafter"/>
</dbReference>
<dbReference type="InterPro" id="IPR005227">
    <property type="entry name" value="YqgF"/>
</dbReference>